<dbReference type="AlphaFoldDB" id="A0A5B0MU85"/>
<dbReference type="Proteomes" id="UP000324748">
    <property type="component" value="Unassembled WGS sequence"/>
</dbReference>
<evidence type="ECO:0000313" key="2">
    <source>
        <dbReference type="EMBL" id="KAA1079696.1"/>
    </source>
</evidence>
<protein>
    <recommendedName>
        <fullName evidence="4">Retrotransposon Copia-like N-terminal domain-containing protein</fullName>
    </recommendedName>
</protein>
<organism evidence="2 3">
    <name type="scientific">Puccinia graminis f. sp. tritici</name>
    <dbReference type="NCBI Taxonomy" id="56615"/>
    <lineage>
        <taxon>Eukaryota</taxon>
        <taxon>Fungi</taxon>
        <taxon>Dikarya</taxon>
        <taxon>Basidiomycota</taxon>
        <taxon>Pucciniomycotina</taxon>
        <taxon>Pucciniomycetes</taxon>
        <taxon>Pucciniales</taxon>
        <taxon>Pucciniaceae</taxon>
        <taxon>Puccinia</taxon>
    </lineage>
</organism>
<comment type="caution">
    <text evidence="2">The sequence shown here is derived from an EMBL/GenBank/DDBJ whole genome shotgun (WGS) entry which is preliminary data.</text>
</comment>
<accession>A0A5B0MU85</accession>
<evidence type="ECO:0008006" key="4">
    <source>
        <dbReference type="Google" id="ProtNLM"/>
    </source>
</evidence>
<evidence type="ECO:0000313" key="3">
    <source>
        <dbReference type="Proteomes" id="UP000324748"/>
    </source>
</evidence>
<dbReference type="EMBL" id="VSWC01000132">
    <property type="protein sequence ID" value="KAA1079696.1"/>
    <property type="molecule type" value="Genomic_DNA"/>
</dbReference>
<dbReference type="OrthoDB" id="10286863at2759"/>
<sequence>MTSGEENAEHYFTVEKLNGPNFWRWRNNILMLLTYLDLDDLVLSANPSVSGDGNNTAKKKQAAAIIRQHLDDQNAIRFVDDPSKFEPKELWDAICGHYAAPTRANAFELMDRLYGIKFVEGSFQESITEIRETSRFLFEVSQSYFDRKTLELHWIFFIRTRLPACFRHVGSEMMKRDDGNESLDNYLLELELEIRRQERAQQIGLACAGKQPSPSSDQHRRRPPRAYCKNGVHNPHTHHSAANCNQLHPKKIGNQQGLRK</sequence>
<feature type="region of interest" description="Disordered" evidence="1">
    <location>
        <begin position="206"/>
        <end position="260"/>
    </location>
</feature>
<gene>
    <name evidence="2" type="ORF">PGT21_050085</name>
</gene>
<keyword evidence="3" id="KW-1185">Reference proteome</keyword>
<reference evidence="2 3" key="1">
    <citation type="submission" date="2019-05" db="EMBL/GenBank/DDBJ databases">
        <title>Emergence of the Ug99 lineage of the wheat stem rust pathogen through somatic hybridization.</title>
        <authorList>
            <person name="Li F."/>
            <person name="Upadhyaya N.M."/>
            <person name="Sperschneider J."/>
            <person name="Matny O."/>
            <person name="Nguyen-Phuc H."/>
            <person name="Mago R."/>
            <person name="Raley C."/>
            <person name="Miller M.E."/>
            <person name="Silverstein K.A.T."/>
            <person name="Henningsen E."/>
            <person name="Hirsch C.D."/>
            <person name="Visser B."/>
            <person name="Pretorius Z.A."/>
            <person name="Steffenson B.J."/>
            <person name="Schwessinger B."/>
            <person name="Dodds P.N."/>
            <person name="Figueroa M."/>
        </authorList>
    </citation>
    <scope>NUCLEOTIDE SEQUENCE [LARGE SCALE GENOMIC DNA]</scope>
    <source>
        <strain evidence="2">21-0</strain>
    </source>
</reference>
<evidence type="ECO:0000256" key="1">
    <source>
        <dbReference type="SAM" id="MobiDB-lite"/>
    </source>
</evidence>
<proteinExistence type="predicted"/>
<name>A0A5B0MU85_PUCGR</name>